<organism evidence="1 2">
    <name type="scientific">Rhizobium leguminosarum</name>
    <dbReference type="NCBI Taxonomy" id="384"/>
    <lineage>
        <taxon>Bacteria</taxon>
        <taxon>Pseudomonadati</taxon>
        <taxon>Pseudomonadota</taxon>
        <taxon>Alphaproteobacteria</taxon>
        <taxon>Hyphomicrobiales</taxon>
        <taxon>Rhizobiaceae</taxon>
        <taxon>Rhizobium/Agrobacterium group</taxon>
        <taxon>Rhizobium</taxon>
    </lineage>
</organism>
<dbReference type="EMBL" id="JAAXEP010000012">
    <property type="protein sequence ID" value="MBY5630860.1"/>
    <property type="molecule type" value="Genomic_DNA"/>
</dbReference>
<accession>A0AAJ1ABP4</accession>
<protein>
    <submittedName>
        <fullName evidence="1">Uncharacterized protein</fullName>
    </submittedName>
</protein>
<gene>
    <name evidence="1" type="ORF">HFO42_22535</name>
</gene>
<dbReference type="RefSeq" id="WP_222260411.1">
    <property type="nucleotide sequence ID" value="NZ_JAAXEB010000005.1"/>
</dbReference>
<name>A0AAJ1ABP4_RHILE</name>
<proteinExistence type="predicted"/>
<evidence type="ECO:0000313" key="2">
    <source>
        <dbReference type="Proteomes" id="UP000825699"/>
    </source>
</evidence>
<comment type="caution">
    <text evidence="1">The sequence shown here is derived from an EMBL/GenBank/DDBJ whole genome shotgun (WGS) entry which is preliminary data.</text>
</comment>
<evidence type="ECO:0000313" key="1">
    <source>
        <dbReference type="EMBL" id="MBY5630860.1"/>
    </source>
</evidence>
<sequence>MTDARTAFQDTLAQITALTYPCDNGFSFRFSVEYLKRGRICYQFRGRSCSGLADLAGYRINMIGGGMISALPGNAVVAAIDAFEENAVIAFYVGGKFQTGAITTELLAMFATMPEVLLVELETSQADDRPSHASLTRLALVGFEQGTAGSSPRDKSYHLCVDDLLHPYWCHNRYMLL</sequence>
<dbReference type="AlphaFoldDB" id="A0AAJ1ABP4"/>
<reference evidence="1" key="1">
    <citation type="submission" date="2020-04" db="EMBL/GenBank/DDBJ databases">
        <title>Global-level population genomics supports evidence of horizontal gene transfer on evolution of Rhizobia in Lentils.</title>
        <authorList>
            <person name="Gai Y."/>
            <person name="Cook D."/>
            <person name="Riely B."/>
        </authorList>
    </citation>
    <scope>NUCLEOTIDE SEQUENCE</scope>
    <source>
        <strain evidence="1">Derici101B</strain>
    </source>
</reference>
<dbReference type="Proteomes" id="UP000825699">
    <property type="component" value="Unassembled WGS sequence"/>
</dbReference>